<evidence type="ECO:0000313" key="5">
    <source>
        <dbReference type="WBParaSite" id="BTMF_0001689501-mRNA-1"/>
    </source>
</evidence>
<evidence type="ECO:0000313" key="4">
    <source>
        <dbReference type="Proteomes" id="UP000280834"/>
    </source>
</evidence>
<dbReference type="STRING" id="42155.A0A0R3RA32"/>
<feature type="region of interest" description="Disordered" evidence="1">
    <location>
        <begin position="1"/>
        <end position="20"/>
    </location>
</feature>
<dbReference type="AlphaFoldDB" id="A0A0R3RA32"/>
<name>A0A0R3RA32_9BILA</name>
<feature type="domain" description="Voltage-dependent L-type calcium channel subunit beta-1-4 N-terminal A" evidence="2">
    <location>
        <begin position="7"/>
        <end position="46"/>
    </location>
</feature>
<dbReference type="Pfam" id="PF12052">
    <property type="entry name" value="VGCC_beta4Aa_N"/>
    <property type="match status" value="1"/>
</dbReference>
<evidence type="ECO:0000259" key="2">
    <source>
        <dbReference type="Pfam" id="PF12052"/>
    </source>
</evidence>
<proteinExistence type="predicted"/>
<dbReference type="EMBL" id="UZAG01021749">
    <property type="protein sequence ID" value="VDO51461.1"/>
    <property type="molecule type" value="Genomic_DNA"/>
</dbReference>
<evidence type="ECO:0000256" key="1">
    <source>
        <dbReference type="SAM" id="MobiDB-lite"/>
    </source>
</evidence>
<keyword evidence="4" id="KW-1185">Reference proteome</keyword>
<reference evidence="5" key="1">
    <citation type="submission" date="2017-02" db="UniProtKB">
        <authorList>
            <consortium name="WormBaseParasite"/>
        </authorList>
    </citation>
    <scope>IDENTIFICATION</scope>
</reference>
<evidence type="ECO:0000313" key="3">
    <source>
        <dbReference type="EMBL" id="VDO51461.1"/>
    </source>
</evidence>
<dbReference type="WBParaSite" id="BTMF_0001689501-mRNA-1">
    <property type="protein sequence ID" value="BTMF_0001689501-mRNA-1"/>
    <property type="gene ID" value="BTMF_0001689501"/>
</dbReference>
<dbReference type="Proteomes" id="UP000280834">
    <property type="component" value="Unassembled WGS sequence"/>
</dbReference>
<organism evidence="5">
    <name type="scientific">Brugia timori</name>
    <dbReference type="NCBI Taxonomy" id="42155"/>
    <lineage>
        <taxon>Eukaryota</taxon>
        <taxon>Metazoa</taxon>
        <taxon>Ecdysozoa</taxon>
        <taxon>Nematoda</taxon>
        <taxon>Chromadorea</taxon>
        <taxon>Rhabditida</taxon>
        <taxon>Spirurina</taxon>
        <taxon>Spiruromorpha</taxon>
        <taxon>Filarioidea</taxon>
        <taxon>Onchocercidae</taxon>
        <taxon>Brugia</taxon>
    </lineage>
</organism>
<dbReference type="InterPro" id="IPR046937">
    <property type="entry name" value="CAB1-4_N_A-dom"/>
</dbReference>
<gene>
    <name evidence="3" type="ORF">BTMF_LOCUS14868</name>
</gene>
<sequence length="47" mass="5588">MTFRRQGSADSNFSRRESDFDLDERNRETLRRDAERSAALQLERAKV</sequence>
<reference evidence="3 4" key="2">
    <citation type="submission" date="2018-11" db="EMBL/GenBank/DDBJ databases">
        <authorList>
            <consortium name="Pathogen Informatics"/>
        </authorList>
    </citation>
    <scope>NUCLEOTIDE SEQUENCE [LARGE SCALE GENOMIC DNA]</scope>
</reference>
<accession>A0A0R3RA32</accession>
<dbReference type="Gene3D" id="3.30.1310.30">
    <property type="match status" value="1"/>
</dbReference>
<protein>
    <submittedName>
        <fullName evidence="5">VGCC_beta4Aa_N domain-containing protein</fullName>
    </submittedName>
</protein>